<dbReference type="GeneID" id="35117524"/>
<protein>
    <submittedName>
        <fullName evidence="4">Ribosomal protein S11</fullName>
    </submittedName>
</protein>
<dbReference type="SUPFAM" id="SSF53137">
    <property type="entry name" value="Translational machinery components"/>
    <property type="match status" value="1"/>
</dbReference>
<proteinExistence type="inferred from homology"/>
<dbReference type="HAMAP" id="MF_01310">
    <property type="entry name" value="Ribosomal_uS11"/>
    <property type="match status" value="1"/>
</dbReference>
<name>A0A2H4QI38_9FLOR</name>
<evidence type="ECO:0000256" key="2">
    <source>
        <dbReference type="ARBA" id="ARBA00022980"/>
    </source>
</evidence>
<dbReference type="GO" id="GO:0005840">
    <property type="term" value="C:ribosome"/>
    <property type="evidence" value="ECO:0007669"/>
    <property type="project" value="UniProtKB-KW"/>
</dbReference>
<dbReference type="RefSeq" id="YP_009445892.1">
    <property type="nucleotide sequence ID" value="NC_036431.1"/>
</dbReference>
<keyword evidence="3" id="KW-0687">Ribonucleoprotein</keyword>
<comment type="similarity">
    <text evidence="1">Belongs to the universal ribosomal protein uS11 family.</text>
</comment>
<dbReference type="GO" id="GO:1990904">
    <property type="term" value="C:ribonucleoprotein complex"/>
    <property type="evidence" value="ECO:0007669"/>
    <property type="project" value="UniProtKB-KW"/>
</dbReference>
<dbReference type="InterPro" id="IPR001971">
    <property type="entry name" value="Ribosomal_uS11"/>
</dbReference>
<dbReference type="Pfam" id="PF00411">
    <property type="entry name" value="Ribosomal_S11"/>
    <property type="match status" value="1"/>
</dbReference>
<keyword evidence="4" id="KW-0496">Mitochondrion</keyword>
<gene>
    <name evidence="4" type="primary">rps11</name>
</gene>
<dbReference type="GO" id="GO:0006412">
    <property type="term" value="P:translation"/>
    <property type="evidence" value="ECO:0007669"/>
    <property type="project" value="InterPro"/>
</dbReference>
<evidence type="ECO:0000313" key="4">
    <source>
        <dbReference type="EMBL" id="ATX68833.1"/>
    </source>
</evidence>
<dbReference type="PIRSF" id="PIRSF002131">
    <property type="entry name" value="Ribosomal_S11"/>
    <property type="match status" value="1"/>
</dbReference>
<geneLocation type="mitochondrion" evidence="4"/>
<reference evidence="4" key="1">
    <citation type="submission" date="2017-08" db="EMBL/GenBank/DDBJ databases">
        <title>Systematics and comparative genomics of Betaphycus, Kappaphycus and Eucheuma (Solieriaceae, Rhodophyta) base on mitochondrial genome.</title>
        <authorList>
            <person name="Li Y."/>
            <person name="Liu N."/>
            <person name="Wang X."/>
            <person name="Tang X."/>
            <person name="Zhang L."/>
            <person name="Meinita M.D.N."/>
            <person name="Wang G."/>
            <person name="Yin H."/>
            <person name="Liu C."/>
            <person name="Jin Y."/>
            <person name="Wang H."/>
            <person name="Chi S."/>
            <person name="Liu T."/>
        </authorList>
    </citation>
    <scope>NUCLEOTIDE SEQUENCE</scope>
</reference>
<dbReference type="AlphaFoldDB" id="A0A2H4QI38"/>
<dbReference type="Gene3D" id="3.30.420.80">
    <property type="entry name" value="Ribosomal protein S11"/>
    <property type="match status" value="1"/>
</dbReference>
<organism evidence="4">
    <name type="scientific">Betaphycus gelatinus</name>
    <dbReference type="NCBI Taxonomy" id="1191690"/>
    <lineage>
        <taxon>Eukaryota</taxon>
        <taxon>Rhodophyta</taxon>
        <taxon>Florideophyceae</taxon>
        <taxon>Rhodymeniophycidae</taxon>
        <taxon>Gigartinales</taxon>
        <taxon>Solieriaceae</taxon>
        <taxon>Betaphycus</taxon>
    </lineage>
</organism>
<keyword evidence="2 4" id="KW-0689">Ribosomal protein</keyword>
<dbReference type="InterPro" id="IPR036967">
    <property type="entry name" value="Ribosomal_uS11_sf"/>
</dbReference>
<evidence type="ECO:0000256" key="3">
    <source>
        <dbReference type="ARBA" id="ARBA00023274"/>
    </source>
</evidence>
<dbReference type="EMBL" id="MF680514">
    <property type="protein sequence ID" value="ATX68833.1"/>
    <property type="molecule type" value="Genomic_DNA"/>
</dbReference>
<sequence>MFKDKLVIISIFLTSNNIFYSVNNTKGEVLFWTSSGSLKLKGSKKTTSMSIPFNLKNIKKFLEALNYSYVFIKIKGFNKNKRYLVKMLKQFFENVILIHEKNSLPHNGCKKPSTRCL</sequence>
<evidence type="ECO:0000256" key="1">
    <source>
        <dbReference type="ARBA" id="ARBA00006194"/>
    </source>
</evidence>
<accession>A0A2H4QI38</accession>
<dbReference type="GO" id="GO:0003735">
    <property type="term" value="F:structural constituent of ribosome"/>
    <property type="evidence" value="ECO:0007669"/>
    <property type="project" value="InterPro"/>
</dbReference>